<evidence type="ECO:0000256" key="1">
    <source>
        <dbReference type="SAM" id="Phobius"/>
    </source>
</evidence>
<reference evidence="2" key="2">
    <citation type="journal article" date="2014" name="ISME J.">
        <title>Microbial stratification in low pH oxic and suboxic macroscopic growths along an acid mine drainage.</title>
        <authorList>
            <person name="Mendez-Garcia C."/>
            <person name="Mesa V."/>
            <person name="Sprenger R.R."/>
            <person name="Richter M."/>
            <person name="Diez M.S."/>
            <person name="Solano J."/>
            <person name="Bargiela R."/>
            <person name="Golyshina O.V."/>
            <person name="Manteca A."/>
            <person name="Ramos J.L."/>
            <person name="Gallego J.R."/>
            <person name="Llorente I."/>
            <person name="Martins Dos Santos V.A."/>
            <person name="Jensen O.N."/>
            <person name="Pelaez A.I."/>
            <person name="Sanchez J."/>
            <person name="Ferrer M."/>
        </authorList>
    </citation>
    <scope>NUCLEOTIDE SEQUENCE</scope>
</reference>
<evidence type="ECO:0000313" key="2">
    <source>
        <dbReference type="EMBL" id="EQD50781.1"/>
    </source>
</evidence>
<gene>
    <name evidence="2" type="ORF">B2A_07180</name>
</gene>
<feature type="non-terminal residue" evidence="2">
    <location>
        <position position="680"/>
    </location>
</feature>
<keyword evidence="1" id="KW-0472">Membrane</keyword>
<sequence>MRRTGHRDRDKKSQIALEFIIVYSFVLVIFLVIFALIAAQRASTLSSQQFSSLELITQNIATNIDHALAAGPGYSAMIPIVGSISALPYNLYLSSTGVVLANMTIGKQVISAEAYSSARSISVNSTFSSYTANGISVYTIPVYTGTLRIANSGGTVYIDQVPVGVASLPGSMTLTSSASSTAANFNGASSYITTGYPVTTDNGIWTLEAWIDPANLNQLGIAVENGWDNNVVGNGYGFGISNGGLSAGSQLFGLFSGVTSIATGYTFSRANTWYDVVMVRNQSGITSFYVDGVRAPDTSSATPTTSNDFYIGSDTGIRYFNGSIANVQLYNTALSSNGIRTLYQRGMGSAPIDMQNIVGWWPLSGNTKDYGGQGNTGVPYNVSYAPVSQLRLNVKTHNGANASGSPLSAVASIGNMSKDYAGAYLLTDSKGNSSAFITSNSAYGISNVTINGFNGNLSTVGNLVAWFPLNLGYGNITYSPINNQTATFVNPEWSSILGNATNILAGGFNGANSIVNTTFSVPVAASGITISAWVNNNGKGTYWQNIAEVSGEPYTHETLDIGVTGSSGNAVIRWSNYANTFQNQYGGGTIAPNTWYLVTGVWSGFNNTLSVYVDGKLVATGAGNDTGLTSLREINIGGVYPGMDPFNGSIADVQVYNSSLSPAQIQSLYREGIAGTPMGS</sequence>
<dbReference type="PANTHER" id="PTHR47635">
    <property type="entry name" value="CUB DOMAIN-CONTAINING PROTEIN"/>
    <property type="match status" value="1"/>
</dbReference>
<keyword evidence="1" id="KW-1133">Transmembrane helix</keyword>
<name>T0ZR51_9ZZZZ</name>
<dbReference type="PANTHER" id="PTHR47635:SF2">
    <property type="entry name" value="LAMG-LIKE JELLYROLL FOLD DOMAIN-CONTAINING PROTEIN"/>
    <property type="match status" value="1"/>
</dbReference>
<comment type="caution">
    <text evidence="2">The sequence shown here is derived from an EMBL/GenBank/DDBJ whole genome shotgun (WGS) entry which is preliminary data.</text>
</comment>
<organism evidence="2">
    <name type="scientific">mine drainage metagenome</name>
    <dbReference type="NCBI Taxonomy" id="410659"/>
    <lineage>
        <taxon>unclassified sequences</taxon>
        <taxon>metagenomes</taxon>
        <taxon>ecological metagenomes</taxon>
    </lineage>
</organism>
<dbReference type="Gene3D" id="2.60.120.200">
    <property type="match status" value="2"/>
</dbReference>
<dbReference type="AlphaFoldDB" id="T0ZR51"/>
<dbReference type="EMBL" id="AUZZ01005138">
    <property type="protein sequence ID" value="EQD50781.1"/>
    <property type="molecule type" value="Genomic_DNA"/>
</dbReference>
<reference evidence="2" key="1">
    <citation type="submission" date="2013-08" db="EMBL/GenBank/DDBJ databases">
        <authorList>
            <person name="Mendez C."/>
            <person name="Richter M."/>
            <person name="Ferrer M."/>
            <person name="Sanchez J."/>
        </authorList>
    </citation>
    <scope>NUCLEOTIDE SEQUENCE</scope>
</reference>
<dbReference type="SUPFAM" id="SSF49899">
    <property type="entry name" value="Concanavalin A-like lectins/glucanases"/>
    <property type="match status" value="2"/>
</dbReference>
<protein>
    <submittedName>
        <fullName evidence="2">LamG domain protein jellyroll fold domain protein</fullName>
    </submittedName>
</protein>
<proteinExistence type="predicted"/>
<keyword evidence="1" id="KW-0812">Transmembrane</keyword>
<dbReference type="Pfam" id="PF13385">
    <property type="entry name" value="Laminin_G_3"/>
    <property type="match status" value="2"/>
</dbReference>
<dbReference type="InterPro" id="IPR013320">
    <property type="entry name" value="ConA-like_dom_sf"/>
</dbReference>
<accession>T0ZR51</accession>
<feature type="transmembrane region" description="Helical" evidence="1">
    <location>
        <begin position="20"/>
        <end position="39"/>
    </location>
</feature>